<dbReference type="PROSITE" id="PS51257">
    <property type="entry name" value="PROKAR_LIPOPROTEIN"/>
    <property type="match status" value="1"/>
</dbReference>
<dbReference type="InterPro" id="IPR039565">
    <property type="entry name" value="BamD-like"/>
</dbReference>
<feature type="domain" description="Outer membrane lipoprotein BamD-like" evidence="3">
    <location>
        <begin position="49"/>
        <end position="198"/>
    </location>
</feature>
<keyword evidence="2" id="KW-1133">Transmembrane helix</keyword>
<evidence type="ECO:0000313" key="4">
    <source>
        <dbReference type="EMBL" id="MDO2409323.1"/>
    </source>
</evidence>
<protein>
    <submittedName>
        <fullName evidence="4">Outer membrane protein assembly factor BamD</fullName>
    </submittedName>
</protein>
<keyword evidence="2" id="KW-0812">Transmembrane</keyword>
<organism evidence="4 5">
    <name type="scientific">Campylobacter magnus</name>
    <dbReference type="NCBI Taxonomy" id="3026462"/>
    <lineage>
        <taxon>Bacteria</taxon>
        <taxon>Pseudomonadati</taxon>
        <taxon>Campylobacterota</taxon>
        <taxon>Epsilonproteobacteria</taxon>
        <taxon>Campylobacterales</taxon>
        <taxon>Campylobacteraceae</taxon>
        <taxon>Campylobacter</taxon>
    </lineage>
</organism>
<evidence type="ECO:0000313" key="5">
    <source>
        <dbReference type="Proteomes" id="UP001171111"/>
    </source>
</evidence>
<sequence>MIFKLKACRIIAFDFLEPAMKYTFILIFALVFSACSTFNKKDDALFNLTPSEWFAQILSDIRDKNLDNADEHYISFASEHINSDYLPQTVLILSAAHTAEERYTMANFYLDEYIKRFGDTQGIEYAKFLKIKANFDSFAKPNRNQTLMLKSIDEVSEFLAQYPNSQYRPLIETMLAKLHLAQTYLHEEIASLYERRGREDSAQIYRDRLEQGGIGTDDFVRPTLPWYMRPFE</sequence>
<reference evidence="4 5" key="1">
    <citation type="submission" date="2023-06" db="EMBL/GenBank/DDBJ databases">
        <title>Campylobacter magnum sp. nov., isolated from cecal contents of domestic pigs (Sus scrofa domesticus).</title>
        <authorList>
            <person name="Papic B."/>
            <person name="Gruntar I."/>
        </authorList>
    </citation>
    <scope>NUCLEOTIDE SEQUENCE [LARGE SCALE GENOMIC DNA]</scope>
    <source>
        <strain evidence="5">34484-21</strain>
    </source>
</reference>
<evidence type="ECO:0000256" key="1">
    <source>
        <dbReference type="ARBA" id="ARBA00022729"/>
    </source>
</evidence>
<dbReference type="InterPro" id="IPR011990">
    <property type="entry name" value="TPR-like_helical_dom_sf"/>
</dbReference>
<evidence type="ECO:0000256" key="2">
    <source>
        <dbReference type="SAM" id="Phobius"/>
    </source>
</evidence>
<feature type="transmembrane region" description="Helical" evidence="2">
    <location>
        <begin position="20"/>
        <end position="38"/>
    </location>
</feature>
<gene>
    <name evidence="4" type="primary">bamD</name>
    <name evidence="4" type="ORF">Q2362_04320</name>
</gene>
<keyword evidence="1" id="KW-0732">Signal</keyword>
<accession>A0ABT8T716</accession>
<comment type="caution">
    <text evidence="4">The sequence shown here is derived from an EMBL/GenBank/DDBJ whole genome shotgun (WGS) entry which is preliminary data.</text>
</comment>
<keyword evidence="2" id="KW-0472">Membrane</keyword>
<keyword evidence="5" id="KW-1185">Reference proteome</keyword>
<evidence type="ECO:0000259" key="3">
    <source>
        <dbReference type="Pfam" id="PF13525"/>
    </source>
</evidence>
<dbReference type="RefSeq" id="WP_302244189.1">
    <property type="nucleotide sequence ID" value="NZ_JAULJQ010000004.1"/>
</dbReference>
<dbReference type="Gene3D" id="1.25.40.10">
    <property type="entry name" value="Tetratricopeptide repeat domain"/>
    <property type="match status" value="1"/>
</dbReference>
<dbReference type="Pfam" id="PF13525">
    <property type="entry name" value="YfiO"/>
    <property type="match status" value="1"/>
</dbReference>
<proteinExistence type="predicted"/>
<dbReference type="Proteomes" id="UP001171111">
    <property type="component" value="Unassembled WGS sequence"/>
</dbReference>
<name>A0ABT8T716_9BACT</name>
<dbReference type="EMBL" id="JAULJQ010000004">
    <property type="protein sequence ID" value="MDO2409323.1"/>
    <property type="molecule type" value="Genomic_DNA"/>
</dbReference>